<dbReference type="EMBL" id="MBFU01000335">
    <property type="protein sequence ID" value="PWA00407.1"/>
    <property type="molecule type" value="Genomic_DNA"/>
</dbReference>
<evidence type="ECO:0008006" key="3">
    <source>
        <dbReference type="Google" id="ProtNLM"/>
    </source>
</evidence>
<dbReference type="InterPro" id="IPR036691">
    <property type="entry name" value="Endo/exonu/phosph_ase_sf"/>
</dbReference>
<reference evidence="1 2" key="1">
    <citation type="journal article" date="2018" name="MBio">
        <title>Comparative Genomics Reveals the Core Gene Toolbox for the Fungus-Insect Symbiosis.</title>
        <authorList>
            <person name="Wang Y."/>
            <person name="Stata M."/>
            <person name="Wang W."/>
            <person name="Stajich J.E."/>
            <person name="White M.M."/>
            <person name="Moncalvo J.M."/>
        </authorList>
    </citation>
    <scope>NUCLEOTIDE SEQUENCE [LARGE SCALE GENOMIC DNA]</scope>
    <source>
        <strain evidence="1 2">AUS-126-30</strain>
    </source>
</reference>
<accession>A0A2U1J5Q3</accession>
<comment type="caution">
    <text evidence="1">The sequence shown here is derived from an EMBL/GenBank/DDBJ whole genome shotgun (WGS) entry which is preliminary data.</text>
</comment>
<evidence type="ECO:0000313" key="1">
    <source>
        <dbReference type="EMBL" id="PWA00407.1"/>
    </source>
</evidence>
<dbReference type="AlphaFoldDB" id="A0A2U1J5Q3"/>
<proteinExistence type="predicted"/>
<evidence type="ECO:0000313" key="2">
    <source>
        <dbReference type="Proteomes" id="UP000245591"/>
    </source>
</evidence>
<sequence>MLIRQKVVPGTPWFQKTTSITISNSRMDFIGNKVGNANNTNTGAGQPDKSIIWNAPELKAKTVSNAILMHTQLKWDAFNVTKVKQQDGNWHHEMRSIKGIKEELNEYLSQKNPSIIALQKTWLTKKSNRWYIPGYTCAEGKSSIKKEGMGLLIEVRSNYKLGITELKNSTQWMASKEYGAF</sequence>
<protein>
    <recommendedName>
        <fullName evidence="3">Endonuclease/exonuclease/phosphatase domain-containing protein</fullName>
    </recommendedName>
</protein>
<feature type="non-terminal residue" evidence="1">
    <location>
        <position position="181"/>
    </location>
</feature>
<keyword evidence="2" id="KW-1185">Reference proteome</keyword>
<organism evidence="1 2">
    <name type="scientific">Smittium angustum</name>
    <dbReference type="NCBI Taxonomy" id="133377"/>
    <lineage>
        <taxon>Eukaryota</taxon>
        <taxon>Fungi</taxon>
        <taxon>Fungi incertae sedis</taxon>
        <taxon>Zoopagomycota</taxon>
        <taxon>Kickxellomycotina</taxon>
        <taxon>Harpellomycetes</taxon>
        <taxon>Harpellales</taxon>
        <taxon>Legeriomycetaceae</taxon>
        <taxon>Smittium</taxon>
    </lineage>
</organism>
<dbReference type="Proteomes" id="UP000245591">
    <property type="component" value="Unassembled WGS sequence"/>
</dbReference>
<name>A0A2U1J5Q3_SMIAN</name>
<gene>
    <name evidence="1" type="ORF">BB558_003543</name>
</gene>
<dbReference type="Gene3D" id="3.60.10.10">
    <property type="entry name" value="Endonuclease/exonuclease/phosphatase"/>
    <property type="match status" value="1"/>
</dbReference>